<dbReference type="Proteomes" id="UP000654075">
    <property type="component" value="Unassembled WGS sequence"/>
</dbReference>
<dbReference type="AlphaFoldDB" id="A0A813EDW2"/>
<evidence type="ECO:0000313" key="1">
    <source>
        <dbReference type="EMBL" id="CAE8598715.1"/>
    </source>
</evidence>
<keyword evidence="2" id="KW-1185">Reference proteome</keyword>
<dbReference type="EMBL" id="CAJNNV010010521">
    <property type="protein sequence ID" value="CAE8598715.1"/>
    <property type="molecule type" value="Genomic_DNA"/>
</dbReference>
<name>A0A813EDW2_POLGL</name>
<reference evidence="1" key="1">
    <citation type="submission" date="2021-02" db="EMBL/GenBank/DDBJ databases">
        <authorList>
            <person name="Dougan E. K."/>
            <person name="Rhodes N."/>
            <person name="Thang M."/>
            <person name="Chan C."/>
        </authorList>
    </citation>
    <scope>NUCLEOTIDE SEQUENCE</scope>
</reference>
<gene>
    <name evidence="1" type="ORF">PGLA1383_LOCUS17116</name>
</gene>
<organism evidence="1 2">
    <name type="scientific">Polarella glacialis</name>
    <name type="common">Dinoflagellate</name>
    <dbReference type="NCBI Taxonomy" id="89957"/>
    <lineage>
        <taxon>Eukaryota</taxon>
        <taxon>Sar</taxon>
        <taxon>Alveolata</taxon>
        <taxon>Dinophyceae</taxon>
        <taxon>Suessiales</taxon>
        <taxon>Suessiaceae</taxon>
        <taxon>Polarella</taxon>
    </lineage>
</organism>
<sequence length="237" mass="24672">MGFDLNLDPAYTATNGALIRHESVVLAPGDPAGPMTGMIGSAGHALVMPPYMAGILGTLLLDLIPQIRDRVGQIAVAVRNTLYNISESAGLGSAFANVPISSLALLEYVSGVDLFGSLEEQPLTQEDRNNAPISFRLLKAAGVVTTADIASYAFHGSERLDLNTKAYNGISFQQIRTAEAALPAATLQALDDHIKFLWGGDLGQRSHIEASAAADLAAEVAVVVAAVEAAEPPAAQP</sequence>
<protein>
    <submittedName>
        <fullName evidence="1">Uncharacterized protein</fullName>
    </submittedName>
</protein>
<accession>A0A813EDW2</accession>
<comment type="caution">
    <text evidence="1">The sequence shown here is derived from an EMBL/GenBank/DDBJ whole genome shotgun (WGS) entry which is preliminary data.</text>
</comment>
<evidence type="ECO:0000313" key="2">
    <source>
        <dbReference type="Proteomes" id="UP000654075"/>
    </source>
</evidence>
<proteinExistence type="predicted"/>